<evidence type="ECO:0000313" key="12">
    <source>
        <dbReference type="EMBL" id="RVX74250.1"/>
    </source>
</evidence>
<organism evidence="12 13">
    <name type="scientific">Exophiala mesophila</name>
    <name type="common">Black yeast-like fungus</name>
    <dbReference type="NCBI Taxonomy" id="212818"/>
    <lineage>
        <taxon>Eukaryota</taxon>
        <taxon>Fungi</taxon>
        <taxon>Dikarya</taxon>
        <taxon>Ascomycota</taxon>
        <taxon>Pezizomycotina</taxon>
        <taxon>Eurotiomycetes</taxon>
        <taxon>Chaetothyriomycetidae</taxon>
        <taxon>Chaetothyriales</taxon>
        <taxon>Herpotrichiellaceae</taxon>
        <taxon>Exophiala</taxon>
    </lineage>
</organism>
<dbReference type="VEuPathDB" id="FungiDB:PV10_04839"/>
<evidence type="ECO:0000256" key="3">
    <source>
        <dbReference type="ARBA" id="ARBA00016937"/>
    </source>
</evidence>
<evidence type="ECO:0000256" key="6">
    <source>
        <dbReference type="ARBA" id="ARBA00022801"/>
    </source>
</evidence>
<dbReference type="GO" id="GO:0003676">
    <property type="term" value="F:nucleic acid binding"/>
    <property type="evidence" value="ECO:0007669"/>
    <property type="project" value="InterPro"/>
</dbReference>
<keyword evidence="8" id="KW-0539">Nucleus</keyword>
<evidence type="ECO:0000256" key="7">
    <source>
        <dbReference type="ARBA" id="ARBA00022839"/>
    </source>
</evidence>
<dbReference type="Proteomes" id="UP000288859">
    <property type="component" value="Unassembled WGS sequence"/>
</dbReference>
<proteinExistence type="inferred from homology"/>
<dbReference type="InterPro" id="IPR047021">
    <property type="entry name" value="REXO1/3/4-like"/>
</dbReference>
<gene>
    <name evidence="12" type="ORF">B0A52_02082</name>
</gene>
<dbReference type="CDD" id="cd06144">
    <property type="entry name" value="REX4_like"/>
    <property type="match status" value="1"/>
</dbReference>
<evidence type="ECO:0000256" key="5">
    <source>
        <dbReference type="ARBA" id="ARBA00022722"/>
    </source>
</evidence>
<feature type="compositionally biased region" description="Pro residues" evidence="10">
    <location>
        <begin position="283"/>
        <end position="295"/>
    </location>
</feature>
<keyword evidence="5" id="KW-0540">Nuclease</keyword>
<feature type="compositionally biased region" description="Polar residues" evidence="10">
    <location>
        <begin position="1"/>
        <end position="10"/>
    </location>
</feature>
<comment type="function">
    <text evidence="9">Exoribonuclease involved in ribosome biosynthesis. Involved in the processing of ITS1, the internal transcribed spacer localized between the 18S and 5.8S rRNAs.</text>
</comment>
<comment type="similarity">
    <text evidence="2">Belongs to the REXO4 family.</text>
</comment>
<feature type="compositionally biased region" description="Polar residues" evidence="10">
    <location>
        <begin position="21"/>
        <end position="30"/>
    </location>
</feature>
<evidence type="ECO:0000259" key="11">
    <source>
        <dbReference type="SMART" id="SM00479"/>
    </source>
</evidence>
<evidence type="ECO:0000256" key="8">
    <source>
        <dbReference type="ARBA" id="ARBA00023242"/>
    </source>
</evidence>
<dbReference type="GO" id="GO:0005634">
    <property type="term" value="C:nucleus"/>
    <property type="evidence" value="ECO:0007669"/>
    <property type="project" value="UniProtKB-SubCell"/>
</dbReference>
<keyword evidence="6" id="KW-0378">Hydrolase</keyword>
<dbReference type="InterPro" id="IPR012337">
    <property type="entry name" value="RNaseH-like_sf"/>
</dbReference>
<dbReference type="SUPFAM" id="SSF53098">
    <property type="entry name" value="Ribonuclease H-like"/>
    <property type="match status" value="1"/>
</dbReference>
<evidence type="ECO:0000256" key="2">
    <source>
        <dbReference type="ARBA" id="ARBA00010489"/>
    </source>
</evidence>
<feature type="region of interest" description="Disordered" evidence="10">
    <location>
        <begin position="1"/>
        <end position="49"/>
    </location>
</feature>
<dbReference type="OrthoDB" id="8191639at2759"/>
<evidence type="ECO:0000256" key="4">
    <source>
        <dbReference type="ARBA" id="ARBA00022552"/>
    </source>
</evidence>
<evidence type="ECO:0000256" key="10">
    <source>
        <dbReference type="SAM" id="MobiDB-lite"/>
    </source>
</evidence>
<dbReference type="GO" id="GO:0008408">
    <property type="term" value="F:3'-5' exonuclease activity"/>
    <property type="evidence" value="ECO:0007669"/>
    <property type="project" value="InterPro"/>
</dbReference>
<dbReference type="SMART" id="SM00479">
    <property type="entry name" value="EXOIII"/>
    <property type="match status" value="1"/>
</dbReference>
<comment type="caution">
    <text evidence="12">The sequence shown here is derived from an EMBL/GenBank/DDBJ whole genome shotgun (WGS) entry which is preliminary data.</text>
</comment>
<feature type="domain" description="Exonuclease" evidence="11">
    <location>
        <begin position="114"/>
        <end position="276"/>
    </location>
</feature>
<dbReference type="GO" id="GO:0006364">
    <property type="term" value="P:rRNA processing"/>
    <property type="evidence" value="ECO:0007669"/>
    <property type="project" value="UniProtKB-KW"/>
</dbReference>
<dbReference type="InterPro" id="IPR013520">
    <property type="entry name" value="Ribonucl_H"/>
</dbReference>
<reference evidence="12 13" key="1">
    <citation type="submission" date="2017-03" db="EMBL/GenBank/DDBJ databases">
        <title>Genomes of endolithic fungi from Antarctica.</title>
        <authorList>
            <person name="Coleine C."/>
            <person name="Masonjones S."/>
            <person name="Stajich J.E."/>
        </authorList>
    </citation>
    <scope>NUCLEOTIDE SEQUENCE [LARGE SCALE GENOMIC DNA]</scope>
    <source>
        <strain evidence="12 13">CCFEE 6314</strain>
    </source>
</reference>
<evidence type="ECO:0000313" key="13">
    <source>
        <dbReference type="Proteomes" id="UP000288859"/>
    </source>
</evidence>
<dbReference type="PANTHER" id="PTHR12801:SF45">
    <property type="entry name" value="RNA EXONUCLEASE 4"/>
    <property type="match status" value="1"/>
</dbReference>
<accession>A0A438NEX3</accession>
<dbReference type="PANTHER" id="PTHR12801">
    <property type="entry name" value="RNA EXONUCLEASE REXO1 / RECO3 FAMILY MEMBER-RELATED"/>
    <property type="match status" value="1"/>
</dbReference>
<dbReference type="FunFam" id="3.30.420.10:FF:000007">
    <property type="entry name" value="Interferon-stimulated exonuclease gene 20"/>
    <property type="match status" value="1"/>
</dbReference>
<dbReference type="GO" id="GO:0000027">
    <property type="term" value="P:ribosomal large subunit assembly"/>
    <property type="evidence" value="ECO:0007669"/>
    <property type="project" value="TreeGrafter"/>
</dbReference>
<dbReference type="AlphaFoldDB" id="A0A438NEX3"/>
<dbReference type="Pfam" id="PF00929">
    <property type="entry name" value="RNase_T"/>
    <property type="match status" value="1"/>
</dbReference>
<comment type="subcellular location">
    <subcellularLocation>
        <location evidence="1">Nucleus</location>
    </subcellularLocation>
</comment>
<keyword evidence="7" id="KW-0269">Exonuclease</keyword>
<keyword evidence="4" id="KW-0698">rRNA processing</keyword>
<evidence type="ECO:0000256" key="9">
    <source>
        <dbReference type="ARBA" id="ARBA00025599"/>
    </source>
</evidence>
<dbReference type="InterPro" id="IPR037431">
    <property type="entry name" value="REX4_DEDDh_dom"/>
</dbReference>
<protein>
    <recommendedName>
        <fullName evidence="3">RNA exonuclease 4</fullName>
    </recommendedName>
</protein>
<name>A0A438NEX3_EXOME</name>
<dbReference type="InterPro" id="IPR036397">
    <property type="entry name" value="RNaseH_sf"/>
</dbReference>
<feature type="compositionally biased region" description="Basic residues" evidence="10">
    <location>
        <begin position="306"/>
        <end position="317"/>
    </location>
</feature>
<sequence>MATGELSSNWKKLQKTLTKTSSVEPTPSKNGTKRKRESTLKARAGTGKLSQTRQVAIKRDLKRKKSMASGVSQVQRKTTILEVESSNDTQRLRVEPTSAVLVNAGLSPQVELGRYVAIDCEMVGVGPNPARESALARVSLVNYNGEQVYDSYVLNKEPVTDWRTHVSGILPEHMAEARSLERVQTEVSKIITGRILVGHAIHHDLEAMMLSHPKRDIRDTSRHPPYRKWAGGSWPALKILTSELLGFEIQDGAHSSVEDARACMLLFRRDKASFEKEHSRRWPAPPAPAPAPEPESPALDDQVHSSRSKKKKKKKKH</sequence>
<dbReference type="EMBL" id="NAJM01000005">
    <property type="protein sequence ID" value="RVX74250.1"/>
    <property type="molecule type" value="Genomic_DNA"/>
</dbReference>
<evidence type="ECO:0000256" key="1">
    <source>
        <dbReference type="ARBA" id="ARBA00004123"/>
    </source>
</evidence>
<feature type="region of interest" description="Disordered" evidence="10">
    <location>
        <begin position="275"/>
        <end position="317"/>
    </location>
</feature>
<dbReference type="Gene3D" id="3.30.420.10">
    <property type="entry name" value="Ribonuclease H-like superfamily/Ribonuclease H"/>
    <property type="match status" value="1"/>
</dbReference>